<feature type="transmembrane region" description="Helical" evidence="5">
    <location>
        <begin position="208"/>
        <end position="229"/>
    </location>
</feature>
<dbReference type="InterPro" id="IPR036259">
    <property type="entry name" value="MFS_trans_sf"/>
</dbReference>
<dbReference type="Gene3D" id="1.20.1250.20">
    <property type="entry name" value="MFS general substrate transporter like domains"/>
    <property type="match status" value="1"/>
</dbReference>
<protein>
    <recommendedName>
        <fullName evidence="8">MFS transporter</fullName>
    </recommendedName>
</protein>
<feature type="transmembrane region" description="Helical" evidence="5">
    <location>
        <begin position="57"/>
        <end position="75"/>
    </location>
</feature>
<feature type="transmembrane region" description="Helical" evidence="5">
    <location>
        <begin position="349"/>
        <end position="370"/>
    </location>
</feature>
<feature type="transmembrane region" description="Helical" evidence="5">
    <location>
        <begin position="145"/>
        <end position="170"/>
    </location>
</feature>
<dbReference type="GeneID" id="92714954"/>
<feature type="transmembrane region" description="Helical" evidence="5">
    <location>
        <begin position="279"/>
        <end position="298"/>
    </location>
</feature>
<keyword evidence="3 5" id="KW-1133">Transmembrane helix</keyword>
<evidence type="ECO:0000256" key="2">
    <source>
        <dbReference type="ARBA" id="ARBA00022692"/>
    </source>
</evidence>
<evidence type="ECO:0000256" key="4">
    <source>
        <dbReference type="ARBA" id="ARBA00023136"/>
    </source>
</evidence>
<evidence type="ECO:0008006" key="8">
    <source>
        <dbReference type="Google" id="ProtNLM"/>
    </source>
</evidence>
<dbReference type="eggNOG" id="COG0477">
    <property type="taxonomic scope" value="Bacteria"/>
</dbReference>
<sequence>MHETGPFSIPAIRDFVPPKLRPWIIIVFVIIFQFSGGIYLSAVSEMVGSTALMQEDIMMAAYASMVGMGLTFAIMFRLKFRFASKTSLMTCSIALIIANLICMHTRSIPLLVITCFFAGIFRMWATFECNSTIQLWLTPKRDLSVFFCFIYLLVQSCIQLSGLITVYTAFWAKWEYMHWLIVGLLLLVMLATLWLFRSYRSLPKLPLFGIDWLGALMWGLVLLCILFVCVYGEHYDWYRSFQIRAATVIGIVVLALNLWRASFIRHPFIALKTWTYRSVWLLFILYIIIDILLAPSHLFEHIYMEGILGYDALNVISLNWVVLLGIVVGAAFTFLTFSRRKWRYKTMTVIAFSSITVYLMYFYFGIDYALPKETLFVPLFFRSFGYVIIAICFLTVLSRVPFQHFFQAVSVQAFVSAGFGGALGTAILGHALSVTLKKNAMLLGSSLDHVNPFISRMSAGELYGAVQQQALMVSMKELYGWLILIALFCLLVFLVYESDIRPYKVLHPTYRSIRRFAKHELRMDKKLGVTG</sequence>
<feature type="transmembrane region" description="Helical" evidence="5">
    <location>
        <begin position="376"/>
        <end position="397"/>
    </location>
</feature>
<keyword evidence="4 5" id="KW-0472">Membrane</keyword>
<organism evidence="6 7">
    <name type="scientific">Bacteroides stercorirosoris</name>
    <dbReference type="NCBI Taxonomy" id="871324"/>
    <lineage>
        <taxon>Bacteria</taxon>
        <taxon>Pseudomonadati</taxon>
        <taxon>Bacteroidota</taxon>
        <taxon>Bacteroidia</taxon>
        <taxon>Bacteroidales</taxon>
        <taxon>Bacteroidaceae</taxon>
        <taxon>Bacteroides</taxon>
    </lineage>
</organism>
<keyword evidence="7" id="KW-1185">Reference proteome</keyword>
<dbReference type="PANTHER" id="PTHR23501">
    <property type="entry name" value="MAJOR FACILITATOR SUPERFAMILY"/>
    <property type="match status" value="1"/>
</dbReference>
<dbReference type="Proteomes" id="UP000184192">
    <property type="component" value="Unassembled WGS sequence"/>
</dbReference>
<name>A0A1M6M887_9BACE</name>
<dbReference type="SUPFAM" id="SSF103473">
    <property type="entry name" value="MFS general substrate transporter"/>
    <property type="match status" value="1"/>
</dbReference>
<gene>
    <name evidence="6" type="ORF">SAMN05444350_1658</name>
</gene>
<feature type="transmembrane region" description="Helical" evidence="5">
    <location>
        <begin position="23"/>
        <end position="42"/>
    </location>
</feature>
<proteinExistence type="predicted"/>
<dbReference type="GO" id="GO:0022857">
    <property type="term" value="F:transmembrane transporter activity"/>
    <property type="evidence" value="ECO:0007669"/>
    <property type="project" value="TreeGrafter"/>
</dbReference>
<accession>A0A1M6M887</accession>
<evidence type="ECO:0000313" key="6">
    <source>
        <dbReference type="EMBL" id="SHJ79590.1"/>
    </source>
</evidence>
<evidence type="ECO:0000256" key="3">
    <source>
        <dbReference type="ARBA" id="ARBA00022989"/>
    </source>
</evidence>
<reference evidence="7" key="1">
    <citation type="submission" date="2016-11" db="EMBL/GenBank/DDBJ databases">
        <authorList>
            <person name="Varghese N."/>
            <person name="Submissions S."/>
        </authorList>
    </citation>
    <scope>NUCLEOTIDE SEQUENCE [LARGE SCALE GENOMIC DNA]</scope>
    <source>
        <strain evidence="7">DSM 26884</strain>
    </source>
</reference>
<feature type="transmembrane region" description="Helical" evidence="5">
    <location>
        <begin position="82"/>
        <end position="101"/>
    </location>
</feature>
<feature type="transmembrane region" description="Helical" evidence="5">
    <location>
        <begin position="176"/>
        <end position="196"/>
    </location>
</feature>
<dbReference type="EMBL" id="FQZN01000065">
    <property type="protein sequence ID" value="SHJ79590.1"/>
    <property type="molecule type" value="Genomic_DNA"/>
</dbReference>
<evidence type="ECO:0000256" key="1">
    <source>
        <dbReference type="ARBA" id="ARBA00004141"/>
    </source>
</evidence>
<feature type="transmembrane region" description="Helical" evidence="5">
    <location>
        <begin position="318"/>
        <end position="337"/>
    </location>
</feature>
<keyword evidence="2 5" id="KW-0812">Transmembrane</keyword>
<feature type="transmembrane region" description="Helical" evidence="5">
    <location>
        <begin position="241"/>
        <end position="259"/>
    </location>
</feature>
<dbReference type="GO" id="GO:0005886">
    <property type="term" value="C:plasma membrane"/>
    <property type="evidence" value="ECO:0007669"/>
    <property type="project" value="TreeGrafter"/>
</dbReference>
<feature type="transmembrane region" description="Helical" evidence="5">
    <location>
        <begin position="478"/>
        <end position="496"/>
    </location>
</feature>
<comment type="subcellular location">
    <subcellularLocation>
        <location evidence="1">Membrane</location>
        <topology evidence="1">Multi-pass membrane protein</topology>
    </subcellularLocation>
</comment>
<dbReference type="PANTHER" id="PTHR23501:SF5">
    <property type="entry name" value="TRANSPORT PROTEIN"/>
    <property type="match status" value="1"/>
</dbReference>
<dbReference type="AlphaFoldDB" id="A0A1M6M887"/>
<dbReference type="RefSeq" id="WP_025835902.1">
    <property type="nucleotide sequence ID" value="NZ_FQZN01000065.1"/>
</dbReference>
<evidence type="ECO:0000256" key="5">
    <source>
        <dbReference type="SAM" id="Phobius"/>
    </source>
</evidence>
<feature type="transmembrane region" description="Helical" evidence="5">
    <location>
        <begin position="409"/>
        <end position="432"/>
    </location>
</feature>
<evidence type="ECO:0000313" key="7">
    <source>
        <dbReference type="Proteomes" id="UP000184192"/>
    </source>
</evidence>
<feature type="transmembrane region" description="Helical" evidence="5">
    <location>
        <begin position="107"/>
        <end position="125"/>
    </location>
</feature>